<evidence type="ECO:0000313" key="3">
    <source>
        <dbReference type="EMBL" id="PJJ58040.1"/>
    </source>
</evidence>
<reference evidence="3 4" key="1">
    <citation type="submission" date="2017-11" db="EMBL/GenBank/DDBJ databases">
        <title>Genomic Encyclopedia of Archaeal and Bacterial Type Strains, Phase II (KMG-II): From Individual Species to Whole Genera.</title>
        <authorList>
            <person name="Goeker M."/>
        </authorList>
    </citation>
    <scope>NUCLEOTIDE SEQUENCE [LARGE SCALE GENOMIC DNA]</scope>
    <source>
        <strain evidence="3 4">DSM 27763</strain>
    </source>
</reference>
<evidence type="ECO:0000256" key="1">
    <source>
        <dbReference type="ARBA" id="ARBA00006484"/>
    </source>
</evidence>
<dbReference type="PANTHER" id="PTHR42760">
    <property type="entry name" value="SHORT-CHAIN DEHYDROGENASES/REDUCTASES FAMILY MEMBER"/>
    <property type="match status" value="1"/>
</dbReference>
<dbReference type="PANTHER" id="PTHR42760:SF133">
    <property type="entry name" value="3-OXOACYL-[ACYL-CARRIER-PROTEIN] REDUCTASE"/>
    <property type="match status" value="1"/>
</dbReference>
<dbReference type="Proteomes" id="UP000230842">
    <property type="component" value="Unassembled WGS sequence"/>
</dbReference>
<dbReference type="Pfam" id="PF13561">
    <property type="entry name" value="adh_short_C2"/>
    <property type="match status" value="1"/>
</dbReference>
<dbReference type="InterPro" id="IPR036291">
    <property type="entry name" value="NAD(P)-bd_dom_sf"/>
</dbReference>
<sequence>MRALVTGGRGGIGRAVVERLSGRGYHVVVADAAALPTSADPSTSHLQVDLTEADEVRDAVVTAAGDEGLHCLVNCAGISPKRNGAAPQIPEIDTDEWDRVFAVNVRACFLTLRESWPLLVEHDGASVVNVVSAVARLAAAGPPGTQFGLVHPAGAHYTASKAALANLTWSAARALGPRGVRCNGVAPGYINSGMRNATDPEVEQAIVRQLPLGRPGTSDEVAAVIDFLVSPEAAYLTGEIIDVDGGWNPD</sequence>
<dbReference type="RefSeq" id="WP_100414838.1">
    <property type="nucleotide sequence ID" value="NZ_PGEZ01000001.1"/>
</dbReference>
<evidence type="ECO:0000313" key="4">
    <source>
        <dbReference type="Proteomes" id="UP000230842"/>
    </source>
</evidence>
<protein>
    <submittedName>
        <fullName evidence="3">3-oxoacyl-[acyl-carrier protein] reductase</fullName>
    </submittedName>
</protein>
<keyword evidence="4" id="KW-1185">Reference proteome</keyword>
<gene>
    <name evidence="3" type="ORF">CLV56_2284</name>
</gene>
<dbReference type="PRINTS" id="PR00081">
    <property type="entry name" value="GDHRDH"/>
</dbReference>
<accession>A0A2M9BJA6</accession>
<keyword evidence="2" id="KW-0560">Oxidoreductase</keyword>
<dbReference type="Gene3D" id="3.40.50.720">
    <property type="entry name" value="NAD(P)-binding Rossmann-like Domain"/>
    <property type="match status" value="1"/>
</dbReference>
<dbReference type="EMBL" id="PGEZ01000001">
    <property type="protein sequence ID" value="PJJ58040.1"/>
    <property type="molecule type" value="Genomic_DNA"/>
</dbReference>
<comment type="caution">
    <text evidence="3">The sequence shown here is derived from an EMBL/GenBank/DDBJ whole genome shotgun (WGS) entry which is preliminary data.</text>
</comment>
<dbReference type="SUPFAM" id="SSF51735">
    <property type="entry name" value="NAD(P)-binding Rossmann-fold domains"/>
    <property type="match status" value="1"/>
</dbReference>
<dbReference type="AlphaFoldDB" id="A0A2M9BJA6"/>
<dbReference type="PRINTS" id="PR00080">
    <property type="entry name" value="SDRFAMILY"/>
</dbReference>
<dbReference type="FunFam" id="3.40.50.720:FF:000084">
    <property type="entry name" value="Short-chain dehydrogenase reductase"/>
    <property type="match status" value="1"/>
</dbReference>
<proteinExistence type="inferred from homology"/>
<dbReference type="OrthoDB" id="5290708at2"/>
<comment type="similarity">
    <text evidence="1">Belongs to the short-chain dehydrogenases/reductases (SDR) family.</text>
</comment>
<name>A0A2M9BJA6_9ACTN</name>
<dbReference type="InterPro" id="IPR002347">
    <property type="entry name" value="SDR_fam"/>
</dbReference>
<dbReference type="CDD" id="cd05233">
    <property type="entry name" value="SDR_c"/>
    <property type="match status" value="1"/>
</dbReference>
<evidence type="ECO:0000256" key="2">
    <source>
        <dbReference type="ARBA" id="ARBA00023002"/>
    </source>
</evidence>
<organism evidence="3 4">
    <name type="scientific">Mumia flava</name>
    <dbReference type="NCBI Taxonomy" id="1348852"/>
    <lineage>
        <taxon>Bacteria</taxon>
        <taxon>Bacillati</taxon>
        <taxon>Actinomycetota</taxon>
        <taxon>Actinomycetes</taxon>
        <taxon>Propionibacteriales</taxon>
        <taxon>Nocardioidaceae</taxon>
        <taxon>Mumia</taxon>
    </lineage>
</organism>
<dbReference type="GO" id="GO:0016616">
    <property type="term" value="F:oxidoreductase activity, acting on the CH-OH group of donors, NAD or NADP as acceptor"/>
    <property type="evidence" value="ECO:0007669"/>
    <property type="project" value="TreeGrafter"/>
</dbReference>